<dbReference type="AlphaFoldDB" id="A0A5C3MM66"/>
<dbReference type="InterPro" id="IPR036291">
    <property type="entry name" value="NAD(P)-bd_dom_sf"/>
</dbReference>
<organism evidence="4 5">
    <name type="scientific">Heliocybe sulcata</name>
    <dbReference type="NCBI Taxonomy" id="5364"/>
    <lineage>
        <taxon>Eukaryota</taxon>
        <taxon>Fungi</taxon>
        <taxon>Dikarya</taxon>
        <taxon>Basidiomycota</taxon>
        <taxon>Agaricomycotina</taxon>
        <taxon>Agaricomycetes</taxon>
        <taxon>Gloeophyllales</taxon>
        <taxon>Gloeophyllaceae</taxon>
        <taxon>Heliocybe</taxon>
    </lineage>
</organism>
<evidence type="ECO:0000256" key="1">
    <source>
        <dbReference type="ARBA" id="ARBA00006328"/>
    </source>
</evidence>
<evidence type="ECO:0000313" key="5">
    <source>
        <dbReference type="Proteomes" id="UP000305948"/>
    </source>
</evidence>
<dbReference type="OrthoDB" id="419598at2759"/>
<dbReference type="STRING" id="5364.A0A5C3MM66"/>
<accession>A0A5C3MM66</accession>
<reference evidence="4 5" key="1">
    <citation type="journal article" date="2019" name="Nat. Ecol. Evol.">
        <title>Megaphylogeny resolves global patterns of mushroom evolution.</title>
        <authorList>
            <person name="Varga T."/>
            <person name="Krizsan K."/>
            <person name="Foldi C."/>
            <person name="Dima B."/>
            <person name="Sanchez-Garcia M."/>
            <person name="Sanchez-Ramirez S."/>
            <person name="Szollosi G.J."/>
            <person name="Szarkandi J.G."/>
            <person name="Papp V."/>
            <person name="Albert L."/>
            <person name="Andreopoulos W."/>
            <person name="Angelini C."/>
            <person name="Antonin V."/>
            <person name="Barry K.W."/>
            <person name="Bougher N.L."/>
            <person name="Buchanan P."/>
            <person name="Buyck B."/>
            <person name="Bense V."/>
            <person name="Catcheside P."/>
            <person name="Chovatia M."/>
            <person name="Cooper J."/>
            <person name="Damon W."/>
            <person name="Desjardin D."/>
            <person name="Finy P."/>
            <person name="Geml J."/>
            <person name="Haridas S."/>
            <person name="Hughes K."/>
            <person name="Justo A."/>
            <person name="Karasinski D."/>
            <person name="Kautmanova I."/>
            <person name="Kiss B."/>
            <person name="Kocsube S."/>
            <person name="Kotiranta H."/>
            <person name="LaButti K.M."/>
            <person name="Lechner B.E."/>
            <person name="Liimatainen K."/>
            <person name="Lipzen A."/>
            <person name="Lukacs Z."/>
            <person name="Mihaltcheva S."/>
            <person name="Morgado L.N."/>
            <person name="Niskanen T."/>
            <person name="Noordeloos M.E."/>
            <person name="Ohm R.A."/>
            <person name="Ortiz-Santana B."/>
            <person name="Ovrebo C."/>
            <person name="Racz N."/>
            <person name="Riley R."/>
            <person name="Savchenko A."/>
            <person name="Shiryaev A."/>
            <person name="Soop K."/>
            <person name="Spirin V."/>
            <person name="Szebenyi C."/>
            <person name="Tomsovsky M."/>
            <person name="Tulloss R.E."/>
            <person name="Uehling J."/>
            <person name="Grigoriev I.V."/>
            <person name="Vagvolgyi C."/>
            <person name="Papp T."/>
            <person name="Martin F.M."/>
            <person name="Miettinen O."/>
            <person name="Hibbett D.S."/>
            <person name="Nagy L.G."/>
        </authorList>
    </citation>
    <scope>NUCLEOTIDE SEQUENCE [LARGE SCALE GENOMIC DNA]</scope>
    <source>
        <strain evidence="4 5">OMC1185</strain>
    </source>
</reference>
<keyword evidence="5" id="KW-1185">Reference proteome</keyword>
<dbReference type="Gene3D" id="3.40.50.720">
    <property type="entry name" value="NAD(P)-binding Rossmann-like Domain"/>
    <property type="match status" value="1"/>
</dbReference>
<dbReference type="Pfam" id="PF05368">
    <property type="entry name" value="NmrA"/>
    <property type="match status" value="1"/>
</dbReference>
<name>A0A5C3MM66_9AGAM</name>
<dbReference type="InterPro" id="IPR008030">
    <property type="entry name" value="NmrA-like"/>
</dbReference>
<dbReference type="Proteomes" id="UP000305948">
    <property type="component" value="Unassembled WGS sequence"/>
</dbReference>
<comment type="similarity">
    <text evidence="1">Belongs to the NmrA-type oxidoreductase family.</text>
</comment>
<dbReference type="EMBL" id="ML213529">
    <property type="protein sequence ID" value="TFK46502.1"/>
    <property type="molecule type" value="Genomic_DNA"/>
</dbReference>
<evidence type="ECO:0000259" key="3">
    <source>
        <dbReference type="Pfam" id="PF05368"/>
    </source>
</evidence>
<evidence type="ECO:0000313" key="4">
    <source>
        <dbReference type="EMBL" id="TFK46502.1"/>
    </source>
</evidence>
<sequence>MDSTILITSASGRTSGYVLRSLLSHSSPAQVRLLVRSRAAIPSLLSAHPSLTESAFVIADYLDYPSLVHAMKGADVVFHNGALFHPNEIGQGINVINAAKEVGVKHFVYCSVLYPFLSRMPHHAVKGRIEEYLTESGLDFTILQPTSFMQNFPVQAILESASPAKLPCTYNTNVLQGFLHLSDLAAVATSILLNPERHRFATYQLTGRLWACIDGGTFVVGENCTLEQLAQTLESETGKQVIREIVDRKSFLAQQQETNGDFCAELWELMLVHYDRRGIPGNSNVTTWLLGREPITWKDWIRQTLKEPVGQQ</sequence>
<feature type="domain" description="NmrA-like" evidence="3">
    <location>
        <begin position="1"/>
        <end position="251"/>
    </location>
</feature>
<dbReference type="PANTHER" id="PTHR42748:SF31">
    <property type="entry name" value="NMRA-LIKE DOMAIN-CONTAINING PROTEIN-RELATED"/>
    <property type="match status" value="1"/>
</dbReference>
<dbReference type="InterPro" id="IPR051164">
    <property type="entry name" value="NmrA-like_oxidored"/>
</dbReference>
<dbReference type="SUPFAM" id="SSF51735">
    <property type="entry name" value="NAD(P)-binding Rossmann-fold domains"/>
    <property type="match status" value="1"/>
</dbReference>
<dbReference type="GO" id="GO:0005634">
    <property type="term" value="C:nucleus"/>
    <property type="evidence" value="ECO:0007669"/>
    <property type="project" value="TreeGrafter"/>
</dbReference>
<proteinExistence type="inferred from homology"/>
<gene>
    <name evidence="4" type="ORF">OE88DRAFT_1648511</name>
</gene>
<keyword evidence="2" id="KW-0521">NADP</keyword>
<protein>
    <submittedName>
        <fullName evidence="4">NAD(P)-binding protein</fullName>
    </submittedName>
</protein>
<evidence type="ECO:0000256" key="2">
    <source>
        <dbReference type="ARBA" id="ARBA00022857"/>
    </source>
</evidence>
<dbReference type="PANTHER" id="PTHR42748">
    <property type="entry name" value="NITROGEN METABOLITE REPRESSION PROTEIN NMRA FAMILY MEMBER"/>
    <property type="match status" value="1"/>
</dbReference>